<dbReference type="InterPro" id="IPR008979">
    <property type="entry name" value="Galactose-bd-like_sf"/>
</dbReference>
<dbReference type="PROSITE" id="PS51284">
    <property type="entry name" value="DOC"/>
    <property type="match status" value="1"/>
</dbReference>
<feature type="non-terminal residue" evidence="7">
    <location>
        <position position="130"/>
    </location>
</feature>
<comment type="similarity">
    <text evidence="1">Belongs to the APC10 family.</text>
</comment>
<dbReference type="Proteomes" id="UP000001072">
    <property type="component" value="Unassembled WGS sequence"/>
</dbReference>
<evidence type="ECO:0000259" key="6">
    <source>
        <dbReference type="PROSITE" id="PS51284"/>
    </source>
</evidence>
<accession>F4RWJ6</accession>
<feature type="domain" description="DOC" evidence="6">
    <location>
        <begin position="1"/>
        <end position="130"/>
    </location>
</feature>
<dbReference type="PIRSF" id="PIRSF028841">
    <property type="entry name" value="APC10_sub"/>
    <property type="match status" value="1"/>
</dbReference>
<dbReference type="GO" id="GO:0070979">
    <property type="term" value="P:protein K11-linked ubiquitination"/>
    <property type="evidence" value="ECO:0007669"/>
    <property type="project" value="TreeGrafter"/>
</dbReference>
<gene>
    <name evidence="7" type="ORF">MELLADRAFT_29060</name>
</gene>
<dbReference type="OrthoDB" id="24948at2759"/>
<dbReference type="GO" id="GO:0031145">
    <property type="term" value="P:anaphase-promoting complex-dependent catabolic process"/>
    <property type="evidence" value="ECO:0007669"/>
    <property type="project" value="EnsemblFungi"/>
</dbReference>
<evidence type="ECO:0000256" key="1">
    <source>
        <dbReference type="ARBA" id="ARBA00006762"/>
    </source>
</evidence>
<evidence type="ECO:0000256" key="2">
    <source>
        <dbReference type="ARBA" id="ARBA00022618"/>
    </source>
</evidence>
<dbReference type="SMART" id="SM01337">
    <property type="entry name" value="APC10"/>
    <property type="match status" value="1"/>
</dbReference>
<dbReference type="GO" id="GO:0051301">
    <property type="term" value="P:cell division"/>
    <property type="evidence" value="ECO:0007669"/>
    <property type="project" value="UniProtKB-KW"/>
</dbReference>
<feature type="non-terminal residue" evidence="7">
    <location>
        <position position="1"/>
    </location>
</feature>
<evidence type="ECO:0000256" key="3">
    <source>
        <dbReference type="ARBA" id="ARBA00022776"/>
    </source>
</evidence>
<evidence type="ECO:0000256" key="5">
    <source>
        <dbReference type="ARBA" id="ARBA00023306"/>
    </source>
</evidence>
<keyword evidence="3" id="KW-0498">Mitosis</keyword>
<organism evidence="8">
    <name type="scientific">Melampsora larici-populina (strain 98AG31 / pathotype 3-4-7)</name>
    <name type="common">Poplar leaf rust fungus</name>
    <dbReference type="NCBI Taxonomy" id="747676"/>
    <lineage>
        <taxon>Eukaryota</taxon>
        <taxon>Fungi</taxon>
        <taxon>Dikarya</taxon>
        <taxon>Basidiomycota</taxon>
        <taxon>Pucciniomycotina</taxon>
        <taxon>Pucciniomycetes</taxon>
        <taxon>Pucciniales</taxon>
        <taxon>Melampsoraceae</taxon>
        <taxon>Melampsora</taxon>
    </lineage>
</organism>
<reference evidence="8" key="1">
    <citation type="journal article" date="2011" name="Proc. Natl. Acad. Sci. U.S.A.">
        <title>Obligate biotrophy features unraveled by the genomic analysis of rust fungi.</title>
        <authorList>
            <person name="Duplessis S."/>
            <person name="Cuomo C.A."/>
            <person name="Lin Y.-C."/>
            <person name="Aerts A."/>
            <person name="Tisserant E."/>
            <person name="Veneault-Fourrey C."/>
            <person name="Joly D.L."/>
            <person name="Hacquard S."/>
            <person name="Amselem J."/>
            <person name="Cantarel B.L."/>
            <person name="Chiu R."/>
            <person name="Coutinho P.M."/>
            <person name="Feau N."/>
            <person name="Field M."/>
            <person name="Frey P."/>
            <person name="Gelhaye E."/>
            <person name="Goldberg J."/>
            <person name="Grabherr M.G."/>
            <person name="Kodira C.D."/>
            <person name="Kohler A."/>
            <person name="Kuees U."/>
            <person name="Lindquist E.A."/>
            <person name="Lucas S.M."/>
            <person name="Mago R."/>
            <person name="Mauceli E."/>
            <person name="Morin E."/>
            <person name="Murat C."/>
            <person name="Pangilinan J.L."/>
            <person name="Park R."/>
            <person name="Pearson M."/>
            <person name="Quesneville H."/>
            <person name="Rouhier N."/>
            <person name="Sakthikumar S."/>
            <person name="Salamov A.A."/>
            <person name="Schmutz J."/>
            <person name="Selles B."/>
            <person name="Shapiro H."/>
            <person name="Tanguay P."/>
            <person name="Tuskan G.A."/>
            <person name="Henrissat B."/>
            <person name="Van de Peer Y."/>
            <person name="Rouze P."/>
            <person name="Ellis J.G."/>
            <person name="Dodds P.N."/>
            <person name="Schein J.E."/>
            <person name="Zhong S."/>
            <person name="Hamelin R.C."/>
            <person name="Grigoriev I.V."/>
            <person name="Szabo L.J."/>
            <person name="Martin F."/>
        </authorList>
    </citation>
    <scope>NUCLEOTIDE SEQUENCE [LARGE SCALE GENOMIC DNA]</scope>
    <source>
        <strain evidence="8">98AG31 / pathotype 3-4-7</strain>
    </source>
</reference>
<dbReference type="eggNOG" id="KOG3437">
    <property type="taxonomic scope" value="Eukaryota"/>
</dbReference>
<name>F4RWJ6_MELLP</name>
<dbReference type="Pfam" id="PF03256">
    <property type="entry name" value="ANAPC10"/>
    <property type="match status" value="1"/>
</dbReference>
<dbReference type="GeneID" id="18927051"/>
<dbReference type="SUPFAM" id="SSF49785">
    <property type="entry name" value="Galactose-binding domain-like"/>
    <property type="match status" value="1"/>
</dbReference>
<dbReference type="Gene3D" id="2.60.120.260">
    <property type="entry name" value="Galactose-binding domain-like"/>
    <property type="match status" value="1"/>
</dbReference>
<evidence type="ECO:0000313" key="8">
    <source>
        <dbReference type="Proteomes" id="UP000001072"/>
    </source>
</evidence>
<dbReference type="CDD" id="cd08366">
    <property type="entry name" value="APC10"/>
    <property type="match status" value="1"/>
</dbReference>
<keyword evidence="8" id="KW-1185">Reference proteome</keyword>
<dbReference type="RefSeq" id="XP_007413443.1">
    <property type="nucleotide sequence ID" value="XM_007413381.1"/>
</dbReference>
<dbReference type="InParanoid" id="F4RWJ6"/>
<dbReference type="GO" id="GO:0005680">
    <property type="term" value="C:anaphase-promoting complex"/>
    <property type="evidence" value="ECO:0007669"/>
    <property type="project" value="EnsemblFungi"/>
</dbReference>
<dbReference type="InterPro" id="IPR004939">
    <property type="entry name" value="APC_su10/DOC_dom"/>
</dbReference>
<dbReference type="PANTHER" id="PTHR12936">
    <property type="entry name" value="ANAPHASE-PROMOTING COMPLEX 10"/>
    <property type="match status" value="1"/>
</dbReference>
<protein>
    <recommendedName>
        <fullName evidence="6">DOC domain-containing protein</fullName>
    </recommendedName>
</protein>
<sequence length="130" mass="14661">DLGDRAVWSVSSAKPGFGVAQLRDDSIHTLWQSEGPQPHFIRIEFPKKTAVSRISIFVDVSMDDSYTPCRLSIAVGSFKQDLQQIKQLDLRNPRGWQDIKLGHLFQIAVLANHLNGKDTHIRALKIFGPR</sequence>
<dbReference type="AlphaFoldDB" id="F4RWJ6"/>
<dbReference type="EMBL" id="GL883125">
    <property type="protein sequence ID" value="EGG03308.1"/>
    <property type="molecule type" value="Genomic_DNA"/>
</dbReference>
<dbReference type="KEGG" id="mlr:MELLADRAFT_29060"/>
<evidence type="ECO:0000313" key="7">
    <source>
        <dbReference type="EMBL" id="EGG03308.1"/>
    </source>
</evidence>
<dbReference type="InterPro" id="IPR016901">
    <property type="entry name" value="APC10/Doc1"/>
</dbReference>
<evidence type="ECO:0000256" key="4">
    <source>
        <dbReference type="ARBA" id="ARBA00022786"/>
    </source>
</evidence>
<dbReference type="VEuPathDB" id="FungiDB:MELLADRAFT_29060"/>
<keyword evidence="4" id="KW-0833">Ubl conjugation pathway</keyword>
<dbReference type="STRING" id="747676.F4RWJ6"/>
<dbReference type="PANTHER" id="PTHR12936:SF0">
    <property type="entry name" value="ANAPHASE-PROMOTING COMPLEX SUBUNIT 10"/>
    <property type="match status" value="1"/>
</dbReference>
<keyword evidence="2" id="KW-0132">Cell division</keyword>
<keyword evidence="5" id="KW-0131">Cell cycle</keyword>
<dbReference type="FunCoup" id="F4RWJ6">
    <property type="interactions" value="351"/>
</dbReference>
<proteinExistence type="inferred from homology"/>
<dbReference type="HOGENOM" id="CLU_039415_3_1_1"/>